<feature type="transmembrane region" description="Helical" evidence="1">
    <location>
        <begin position="12"/>
        <end position="32"/>
    </location>
</feature>
<comment type="caution">
    <text evidence="3">The sequence shown here is derived from an EMBL/GenBank/DDBJ whole genome shotgun (WGS) entry which is preliminary data.</text>
</comment>
<dbReference type="Proteomes" id="UP000003653">
    <property type="component" value="Unassembled WGS sequence"/>
</dbReference>
<evidence type="ECO:0000256" key="1">
    <source>
        <dbReference type="SAM" id="Phobius"/>
    </source>
</evidence>
<dbReference type="RefSeq" id="WP_007171093.1">
    <property type="nucleotide sequence ID" value="NZ_GG770557.1"/>
</dbReference>
<keyword evidence="1" id="KW-1133">Transmembrane helix</keyword>
<name>D5P7T2_9MYCO</name>
<dbReference type="AlphaFoldDB" id="D5P7T2"/>
<proteinExistence type="predicted"/>
<sequence>LACGYILASLHWYTWIAFSGWVVLALIFYFVWGRHHSALNDESLQRDAL</sequence>
<evidence type="ECO:0000313" key="3">
    <source>
        <dbReference type="EMBL" id="EFG77831.1"/>
    </source>
</evidence>
<dbReference type="Pfam" id="PF13906">
    <property type="entry name" value="AA_permease_C"/>
    <property type="match status" value="1"/>
</dbReference>
<dbReference type="EMBL" id="ADNV01000203">
    <property type="protein sequence ID" value="EFG77831.1"/>
    <property type="molecule type" value="Genomic_DNA"/>
</dbReference>
<keyword evidence="1" id="KW-0472">Membrane</keyword>
<feature type="non-terminal residue" evidence="3">
    <location>
        <position position="1"/>
    </location>
</feature>
<keyword evidence="1" id="KW-0812">Transmembrane</keyword>
<dbReference type="InterPro" id="IPR029485">
    <property type="entry name" value="CAT_C"/>
</dbReference>
<accession>D5P7T2</accession>
<dbReference type="HOGENOM" id="CLU_3128903_0_0_11"/>
<dbReference type="eggNOG" id="COG0531">
    <property type="taxonomic scope" value="Bacteria"/>
</dbReference>
<organism evidence="3 4">
    <name type="scientific">Mycobacterium parascrofulaceum ATCC BAA-614</name>
    <dbReference type="NCBI Taxonomy" id="525368"/>
    <lineage>
        <taxon>Bacteria</taxon>
        <taxon>Bacillati</taxon>
        <taxon>Actinomycetota</taxon>
        <taxon>Actinomycetes</taxon>
        <taxon>Mycobacteriales</taxon>
        <taxon>Mycobacteriaceae</taxon>
        <taxon>Mycobacterium</taxon>
        <taxon>Mycobacterium simiae complex</taxon>
    </lineage>
</organism>
<gene>
    <name evidence="3" type="ORF">HMPREF0591_2226</name>
</gene>
<evidence type="ECO:0000313" key="4">
    <source>
        <dbReference type="Proteomes" id="UP000003653"/>
    </source>
</evidence>
<keyword evidence="4" id="KW-1185">Reference proteome</keyword>
<evidence type="ECO:0000259" key="2">
    <source>
        <dbReference type="Pfam" id="PF13906"/>
    </source>
</evidence>
<feature type="domain" description="Cationic amino acid transporter C-terminal" evidence="2">
    <location>
        <begin position="5"/>
        <end position="37"/>
    </location>
</feature>
<protein>
    <recommendedName>
        <fullName evidence="2">Cationic amino acid transporter C-terminal domain-containing protein</fullName>
    </recommendedName>
</protein>
<reference evidence="3 4" key="1">
    <citation type="submission" date="2010-04" db="EMBL/GenBank/DDBJ databases">
        <authorList>
            <person name="Muzny D."/>
            <person name="Qin X."/>
            <person name="Deng J."/>
            <person name="Jiang H."/>
            <person name="Liu Y."/>
            <person name="Qu J."/>
            <person name="Song X.-Z."/>
            <person name="Zhang L."/>
            <person name="Thornton R."/>
            <person name="Coyle M."/>
            <person name="Francisco L."/>
            <person name="Jackson L."/>
            <person name="Javaid M."/>
            <person name="Korchina V."/>
            <person name="Kovar C."/>
            <person name="Mata R."/>
            <person name="Mathew T."/>
            <person name="Ngo R."/>
            <person name="Nguyen L."/>
            <person name="Nguyen N."/>
            <person name="Okwuonu G."/>
            <person name="Ongeri F."/>
            <person name="Pham C."/>
            <person name="Simmons D."/>
            <person name="Wilczek-Boney K."/>
            <person name="Hale W."/>
            <person name="Jakkamsetti A."/>
            <person name="Pham P."/>
            <person name="Ruth R."/>
            <person name="San Lucas F."/>
            <person name="Warren J."/>
            <person name="Zhang J."/>
            <person name="Zhao Z."/>
            <person name="Zhou C."/>
            <person name="Zhu D."/>
            <person name="Lee S."/>
            <person name="Bess C."/>
            <person name="Blankenburg K."/>
            <person name="Forbes L."/>
            <person name="Fu Q."/>
            <person name="Gubbala S."/>
            <person name="Hirani K."/>
            <person name="Jayaseelan J.C."/>
            <person name="Lara F."/>
            <person name="Munidasa M."/>
            <person name="Palculict T."/>
            <person name="Patil S."/>
            <person name="Pu L.-L."/>
            <person name="Saada N."/>
            <person name="Tang L."/>
            <person name="Weissenberger G."/>
            <person name="Zhu Y."/>
            <person name="Hemphill L."/>
            <person name="Shang Y."/>
            <person name="Youmans B."/>
            <person name="Ayvaz T."/>
            <person name="Ross M."/>
            <person name="Santibanez J."/>
            <person name="Aqrawi P."/>
            <person name="Gross S."/>
            <person name="Joshi V."/>
            <person name="Fowler G."/>
            <person name="Nazareth L."/>
            <person name="Reid J."/>
            <person name="Worley K."/>
            <person name="Petrosino J."/>
            <person name="Highlander S."/>
            <person name="Gibbs R."/>
        </authorList>
    </citation>
    <scope>NUCLEOTIDE SEQUENCE [LARGE SCALE GENOMIC DNA]</scope>
    <source>
        <strain evidence="3 4">ATCC BAA-614</strain>
    </source>
</reference>